<accession>A0A1N7IWD3</accession>
<organism evidence="1 2">
    <name type="scientific">Kroppenstedtia eburnea</name>
    <dbReference type="NCBI Taxonomy" id="714067"/>
    <lineage>
        <taxon>Bacteria</taxon>
        <taxon>Bacillati</taxon>
        <taxon>Bacillota</taxon>
        <taxon>Bacilli</taxon>
        <taxon>Bacillales</taxon>
        <taxon>Thermoactinomycetaceae</taxon>
        <taxon>Kroppenstedtia</taxon>
    </lineage>
</organism>
<keyword evidence="2" id="KW-1185">Reference proteome</keyword>
<reference evidence="2" key="1">
    <citation type="submission" date="2017-01" db="EMBL/GenBank/DDBJ databases">
        <authorList>
            <person name="Varghese N."/>
            <person name="Submissions S."/>
        </authorList>
    </citation>
    <scope>NUCLEOTIDE SEQUENCE [LARGE SCALE GENOMIC DNA]</scope>
    <source>
        <strain evidence="2">DSM 45196</strain>
    </source>
</reference>
<sequence>MNIRFSTPHQYVFIHENVKHLLLVWSKEAKKQLFIAEETGDTLTLTHPGETYEETVWNHLEPFFFRQLETDEGTFPVVLGATFHVHGHRIGMYYRRPPGDNSPFFFRLADGQLHDIPDEEYEEVVKTFLQEFPEYIGEEAQ</sequence>
<dbReference type="EMBL" id="FTOD01000001">
    <property type="protein sequence ID" value="SIS41398.1"/>
    <property type="molecule type" value="Genomic_DNA"/>
</dbReference>
<gene>
    <name evidence="1" type="ORF">SAMN05421790_101435</name>
</gene>
<dbReference type="OrthoDB" id="2988879at2"/>
<proteinExistence type="predicted"/>
<evidence type="ECO:0000313" key="1">
    <source>
        <dbReference type="EMBL" id="SIS41398.1"/>
    </source>
</evidence>
<dbReference type="Proteomes" id="UP000186795">
    <property type="component" value="Unassembled WGS sequence"/>
</dbReference>
<dbReference type="AlphaFoldDB" id="A0A1N7IWD3"/>
<protein>
    <submittedName>
        <fullName evidence="1">Uncharacterized protein</fullName>
    </submittedName>
</protein>
<dbReference type="RefSeq" id="WP_040387199.1">
    <property type="nucleotide sequence ID" value="NZ_CP048103.1"/>
</dbReference>
<evidence type="ECO:0000313" key="2">
    <source>
        <dbReference type="Proteomes" id="UP000186795"/>
    </source>
</evidence>
<name>A0A1N7IWD3_9BACL</name>